<dbReference type="OrthoDB" id="6512368at2759"/>
<feature type="region of interest" description="Disordered" evidence="1">
    <location>
        <begin position="1"/>
        <end position="88"/>
    </location>
</feature>
<dbReference type="GO" id="GO:0012507">
    <property type="term" value="C:ER to Golgi transport vesicle membrane"/>
    <property type="evidence" value="ECO:0007669"/>
    <property type="project" value="TreeGrafter"/>
</dbReference>
<feature type="compositionally biased region" description="Polar residues" evidence="1">
    <location>
        <begin position="501"/>
        <end position="511"/>
    </location>
</feature>
<feature type="compositionally biased region" description="Polar residues" evidence="1">
    <location>
        <begin position="367"/>
        <end position="376"/>
    </location>
</feature>
<feature type="compositionally biased region" description="Low complexity" evidence="1">
    <location>
        <begin position="436"/>
        <end position="451"/>
    </location>
</feature>
<feature type="region of interest" description="Disordered" evidence="1">
    <location>
        <begin position="680"/>
        <end position="729"/>
    </location>
</feature>
<dbReference type="Proteomes" id="UP000192247">
    <property type="component" value="Unassembled WGS sequence"/>
</dbReference>
<keyword evidence="3" id="KW-1185">Reference proteome</keyword>
<dbReference type="GO" id="GO:0070973">
    <property type="term" value="P:protein localization to endoplasmic reticulum exit site"/>
    <property type="evidence" value="ECO:0007669"/>
    <property type="project" value="TreeGrafter"/>
</dbReference>
<comment type="caution">
    <text evidence="2">The sequence shown here is derived from an EMBL/GenBank/DDBJ whole genome shotgun (WGS) entry which is preliminary data.</text>
</comment>
<feature type="compositionally biased region" description="Basic and acidic residues" evidence="1">
    <location>
        <begin position="1"/>
        <end position="10"/>
    </location>
</feature>
<feature type="region of interest" description="Disordered" evidence="1">
    <location>
        <begin position="276"/>
        <end position="328"/>
    </location>
</feature>
<evidence type="ECO:0000256" key="1">
    <source>
        <dbReference type="SAM" id="MobiDB-lite"/>
    </source>
</evidence>
<feature type="compositionally biased region" description="Polar residues" evidence="1">
    <location>
        <begin position="467"/>
        <end position="479"/>
    </location>
</feature>
<dbReference type="GO" id="GO:0070971">
    <property type="term" value="C:endoplasmic reticulum exit site"/>
    <property type="evidence" value="ECO:0007669"/>
    <property type="project" value="TreeGrafter"/>
</dbReference>
<feature type="region of interest" description="Disordered" evidence="1">
    <location>
        <begin position="353"/>
        <end position="521"/>
    </location>
</feature>
<organism evidence="2 3">
    <name type="scientific">Tropilaelaps mercedesae</name>
    <dbReference type="NCBI Taxonomy" id="418985"/>
    <lineage>
        <taxon>Eukaryota</taxon>
        <taxon>Metazoa</taxon>
        <taxon>Ecdysozoa</taxon>
        <taxon>Arthropoda</taxon>
        <taxon>Chelicerata</taxon>
        <taxon>Arachnida</taxon>
        <taxon>Acari</taxon>
        <taxon>Parasitiformes</taxon>
        <taxon>Mesostigmata</taxon>
        <taxon>Gamasina</taxon>
        <taxon>Dermanyssoidea</taxon>
        <taxon>Laelapidae</taxon>
        <taxon>Tropilaelaps</taxon>
    </lineage>
</organism>
<dbReference type="GO" id="GO:0007030">
    <property type="term" value="P:Golgi organization"/>
    <property type="evidence" value="ECO:0007669"/>
    <property type="project" value="TreeGrafter"/>
</dbReference>
<feature type="compositionally biased region" description="Polar residues" evidence="1">
    <location>
        <begin position="162"/>
        <end position="171"/>
    </location>
</feature>
<evidence type="ECO:0000313" key="2">
    <source>
        <dbReference type="EMBL" id="OQR74987.1"/>
    </source>
</evidence>
<proteinExistence type="predicted"/>
<feature type="region of interest" description="Disordered" evidence="1">
    <location>
        <begin position="593"/>
        <end position="630"/>
    </location>
</feature>
<dbReference type="EMBL" id="MNPL01007039">
    <property type="protein sequence ID" value="OQR74987.1"/>
    <property type="molecule type" value="Genomic_DNA"/>
</dbReference>
<gene>
    <name evidence="2" type="ORF">BIW11_08716</name>
</gene>
<protein>
    <submittedName>
        <fullName evidence="2">Uncharacterized protein</fullName>
    </submittedName>
</protein>
<accession>A0A1V9XNC0</accession>
<dbReference type="PANTHER" id="PTHR13402:SF6">
    <property type="entry name" value="SECRETORY 16, ISOFORM I"/>
    <property type="match status" value="1"/>
</dbReference>
<dbReference type="STRING" id="418985.A0A1V9XNC0"/>
<feature type="compositionally biased region" description="Polar residues" evidence="1">
    <location>
        <begin position="179"/>
        <end position="193"/>
    </location>
</feature>
<dbReference type="AlphaFoldDB" id="A0A1V9XNC0"/>
<reference evidence="2 3" key="1">
    <citation type="journal article" date="2017" name="Gigascience">
        <title>Draft genome of the honey bee ectoparasitic mite, Tropilaelaps mercedesae, is shaped by the parasitic life history.</title>
        <authorList>
            <person name="Dong X."/>
            <person name="Armstrong S.D."/>
            <person name="Xia D."/>
            <person name="Makepeace B.L."/>
            <person name="Darby A.C."/>
            <person name="Kadowaki T."/>
        </authorList>
    </citation>
    <scope>NUCLEOTIDE SEQUENCE [LARGE SCALE GENOMIC DNA]</scope>
    <source>
        <strain evidence="2">Wuxi-XJTLU</strain>
    </source>
</reference>
<feature type="region of interest" description="Disordered" evidence="1">
    <location>
        <begin position="149"/>
        <end position="204"/>
    </location>
</feature>
<feature type="compositionally biased region" description="Acidic residues" evidence="1">
    <location>
        <begin position="52"/>
        <end position="74"/>
    </location>
</feature>
<dbReference type="PANTHER" id="PTHR13402">
    <property type="entry name" value="RGPR-RELATED"/>
    <property type="match status" value="1"/>
</dbReference>
<name>A0A1V9XNC0_9ACAR</name>
<dbReference type="InParanoid" id="A0A1V9XNC0"/>
<sequence length="729" mass="78886">MSAFKDDNAADQRSTPSYERDEENEPGIEERSETYSGQSYPAGVDSGGSEGPETESVDETLPPDDDEADTEDDDAGQKQYRRFLKFQEEQRLLRRQEQQGNYGNRDGLQHAAEQKHLQINRLQFLTNRGETTSEAGATLQKGVDHRRGLTEQIEPGTKSGRENTSLLTGSSVRFGRKASPSSMTIRQAGQQSAPLPATRLETRPKDCTADSDLWARVWNLQQQSAASNATNSTMECDIQDGIVTRPSSNFIIENPLSEDGPESILQPTALQSTLPSWRYPQDASPASSTASGDRPLKSALKSPKPLTGLVADSGCSKGGLANDSPRRGAAKSVSYLDTVAVNDGGVSILKGEQLRKPQQRQQHQGQIHNYSRSGSVDHTAVPDSYPERYTSPSGNFGYDQQQQQSDVYQRNAAMSPDSSSALYSGHSGKQRHRFDSLSSSITTTSVTTSGTPADSRRSSETVMRQPYAQTAPISPQSATDHGPRASQHDGGTPVQQQQQQPTKKSTPTSHAGRSWLGGIFGKLLPRGPNQMILPEDKDQAIVWDPEKKCWIDKSADSVTQDAVPVAPPSDAALGATPDVPTIPMMASVVPASQIQQQSISESDRQPVQPLPLMNPQSQNPPPQPNGTVNKYQRNRGARARYVDVLKQSSQTVSSDALMAPVSIDNVSSLSPMSSTGGTGAMPNFFVPVPPTGPQAEPFDLMSHRSDYEETSVPNGASGDRPNIQHQPVN</sequence>
<evidence type="ECO:0000313" key="3">
    <source>
        <dbReference type="Proteomes" id="UP000192247"/>
    </source>
</evidence>